<proteinExistence type="predicted"/>
<dbReference type="EMBL" id="CATQJL010000112">
    <property type="protein sequence ID" value="CAJ0594458.1"/>
    <property type="molecule type" value="Genomic_DNA"/>
</dbReference>
<dbReference type="Proteomes" id="UP001176961">
    <property type="component" value="Unassembled WGS sequence"/>
</dbReference>
<reference evidence="3" key="1">
    <citation type="submission" date="2023-07" db="EMBL/GenBank/DDBJ databases">
        <authorList>
            <consortium name="CYATHOMIX"/>
        </authorList>
    </citation>
    <scope>NUCLEOTIDE SEQUENCE</scope>
    <source>
        <strain evidence="3">N/A</strain>
    </source>
</reference>
<dbReference type="InterPro" id="IPR038050">
    <property type="entry name" value="Neuro_actylchol_rec"/>
</dbReference>
<dbReference type="Pfam" id="PF02932">
    <property type="entry name" value="Neur_chan_memb"/>
    <property type="match status" value="1"/>
</dbReference>
<name>A0AA36GLV2_CYLNA</name>
<dbReference type="GO" id="GO:0016020">
    <property type="term" value="C:membrane"/>
    <property type="evidence" value="ECO:0007669"/>
    <property type="project" value="InterPro"/>
</dbReference>
<keyword evidence="1" id="KW-0472">Membrane</keyword>
<protein>
    <recommendedName>
        <fullName evidence="2">Neurotransmitter-gated ion-channel transmembrane domain-containing protein</fullName>
    </recommendedName>
</protein>
<sequence>MENVFLDVPRTHLIVDSNGVTRKRGHTEDQVKEKLLKTLQILMKRQENEDAGERAAGEWRQVAQVLDRLLFWIFLSLTVTITTVLLLIIPAIHRSLEEE</sequence>
<dbReference type="Gene3D" id="1.20.58.390">
    <property type="entry name" value="Neurotransmitter-gated ion-channel transmembrane domain"/>
    <property type="match status" value="1"/>
</dbReference>
<accession>A0AA36GLV2</accession>
<feature type="domain" description="Neurotransmitter-gated ion-channel transmembrane" evidence="2">
    <location>
        <begin position="28"/>
        <end position="85"/>
    </location>
</feature>
<evidence type="ECO:0000313" key="4">
    <source>
        <dbReference type="Proteomes" id="UP001176961"/>
    </source>
</evidence>
<dbReference type="SUPFAM" id="SSF90112">
    <property type="entry name" value="Neurotransmitter-gated ion-channel transmembrane pore"/>
    <property type="match status" value="1"/>
</dbReference>
<dbReference type="InterPro" id="IPR036719">
    <property type="entry name" value="Neuro-gated_channel_TM_sf"/>
</dbReference>
<keyword evidence="1" id="KW-0812">Transmembrane</keyword>
<dbReference type="GO" id="GO:0006811">
    <property type="term" value="P:monoatomic ion transport"/>
    <property type="evidence" value="ECO:0007669"/>
    <property type="project" value="InterPro"/>
</dbReference>
<evidence type="ECO:0000259" key="2">
    <source>
        <dbReference type="Pfam" id="PF02932"/>
    </source>
</evidence>
<keyword evidence="1" id="KW-1133">Transmembrane helix</keyword>
<dbReference type="InterPro" id="IPR006029">
    <property type="entry name" value="Neurotrans-gated_channel_TM"/>
</dbReference>
<feature type="transmembrane region" description="Helical" evidence="1">
    <location>
        <begin position="69"/>
        <end position="92"/>
    </location>
</feature>
<comment type="caution">
    <text evidence="3">The sequence shown here is derived from an EMBL/GenBank/DDBJ whole genome shotgun (WGS) entry which is preliminary data.</text>
</comment>
<evidence type="ECO:0000256" key="1">
    <source>
        <dbReference type="SAM" id="Phobius"/>
    </source>
</evidence>
<evidence type="ECO:0000313" key="3">
    <source>
        <dbReference type="EMBL" id="CAJ0594458.1"/>
    </source>
</evidence>
<organism evidence="3 4">
    <name type="scientific">Cylicocyclus nassatus</name>
    <name type="common">Nematode worm</name>
    <dbReference type="NCBI Taxonomy" id="53992"/>
    <lineage>
        <taxon>Eukaryota</taxon>
        <taxon>Metazoa</taxon>
        <taxon>Ecdysozoa</taxon>
        <taxon>Nematoda</taxon>
        <taxon>Chromadorea</taxon>
        <taxon>Rhabditida</taxon>
        <taxon>Rhabditina</taxon>
        <taxon>Rhabditomorpha</taxon>
        <taxon>Strongyloidea</taxon>
        <taxon>Strongylidae</taxon>
        <taxon>Cylicocyclus</taxon>
    </lineage>
</organism>
<gene>
    <name evidence="3" type="ORF">CYNAS_LOCUS6441</name>
</gene>
<keyword evidence="4" id="KW-1185">Reference proteome</keyword>
<dbReference type="AlphaFoldDB" id="A0AA36GLV2"/>